<accession>A0ABV2GSC1</accession>
<gene>
    <name evidence="1" type="ORF">ABID19_004232</name>
</gene>
<comment type="caution">
    <text evidence="1">The sequence shown here is derived from an EMBL/GenBank/DDBJ whole genome shotgun (WGS) entry which is preliminary data.</text>
</comment>
<sequence>MFDDLTDKIYEAAFVPELWGDTLQAAGRLSGSATGAILLFSADSPVRGKLSDISPVHGNSLQSLFDEFVASDAWKFSDAIQRMCSMQPASFVQVEDFLTAEEVERDPVRTQLRAAGIGSHLCSAVAMPSGELVTFVFQRWIKDGTYDRASVDRLGQLRPHFARAGMISARLGLEQAKATVSALETIGLPAAVMAASGRVLTANSLLEEMPEMFLPTAYGGMAIASASANALFQQAIVENRHNSAVRSIPVAASESRPALIIHLLPAAARRT</sequence>
<evidence type="ECO:0000313" key="2">
    <source>
        <dbReference type="Proteomes" id="UP001549204"/>
    </source>
</evidence>
<keyword evidence="2" id="KW-1185">Reference proteome</keyword>
<protein>
    <recommendedName>
        <fullName evidence="3">Helix-turn-helix transcriptional regulator</fullName>
    </recommendedName>
</protein>
<dbReference type="EMBL" id="JBEPMC010000007">
    <property type="protein sequence ID" value="MET3581186.1"/>
    <property type="molecule type" value="Genomic_DNA"/>
</dbReference>
<dbReference type="Proteomes" id="UP001549204">
    <property type="component" value="Unassembled WGS sequence"/>
</dbReference>
<dbReference type="RefSeq" id="WP_354492859.1">
    <property type="nucleotide sequence ID" value="NZ_JBEPMC010000007.1"/>
</dbReference>
<reference evidence="1 2" key="1">
    <citation type="submission" date="2024-06" db="EMBL/GenBank/DDBJ databases">
        <title>Genomic Encyclopedia of Type Strains, Phase IV (KMG-IV): sequencing the most valuable type-strain genomes for metagenomic binning, comparative biology and taxonomic classification.</title>
        <authorList>
            <person name="Goeker M."/>
        </authorList>
    </citation>
    <scope>NUCLEOTIDE SEQUENCE [LARGE SCALE GENOMIC DNA]</scope>
    <source>
        <strain evidence="1 2">DSM 100022</strain>
    </source>
</reference>
<proteinExistence type="predicted"/>
<evidence type="ECO:0000313" key="1">
    <source>
        <dbReference type="EMBL" id="MET3581186.1"/>
    </source>
</evidence>
<evidence type="ECO:0008006" key="3">
    <source>
        <dbReference type="Google" id="ProtNLM"/>
    </source>
</evidence>
<name>A0ABV2GSC1_9HYPH</name>
<organism evidence="1 2">
    <name type="scientific">Mesorhizobium robiniae</name>
    <dbReference type="NCBI Taxonomy" id="559315"/>
    <lineage>
        <taxon>Bacteria</taxon>
        <taxon>Pseudomonadati</taxon>
        <taxon>Pseudomonadota</taxon>
        <taxon>Alphaproteobacteria</taxon>
        <taxon>Hyphomicrobiales</taxon>
        <taxon>Phyllobacteriaceae</taxon>
        <taxon>Mesorhizobium</taxon>
    </lineage>
</organism>